<dbReference type="NCBIfam" id="NF009150">
    <property type="entry name" value="PRK12497.1-3"/>
    <property type="match status" value="1"/>
</dbReference>
<evidence type="ECO:0000313" key="4">
    <source>
        <dbReference type="Proteomes" id="UP000546642"/>
    </source>
</evidence>
<sequence length="140" mass="15681">MVRSAAPWGVEVIAMAVDVGGWARHRRTLGRRGEELAAAYLERRGIRVLARNWRCREGEIDIVARCGRTLVVVEVKTRASVRFGSPLEAVGHTKRERLRTLARRWAADNTVPASRVRVDVIAVLVHTDGRTYIGHHRAVA</sequence>
<keyword evidence="3" id="KW-0255">Endonuclease</keyword>
<proteinExistence type="inferred from homology"/>
<keyword evidence="3" id="KW-0540">Nuclease</keyword>
<dbReference type="InterPro" id="IPR003509">
    <property type="entry name" value="UPF0102_YraN-like"/>
</dbReference>
<dbReference type="EMBL" id="JACHDS010000001">
    <property type="protein sequence ID" value="MBB6173050.1"/>
    <property type="molecule type" value="Genomic_DNA"/>
</dbReference>
<dbReference type="InterPro" id="IPR011335">
    <property type="entry name" value="Restrct_endonuc-II-like"/>
</dbReference>
<dbReference type="GO" id="GO:0004519">
    <property type="term" value="F:endonuclease activity"/>
    <property type="evidence" value="ECO:0007669"/>
    <property type="project" value="UniProtKB-KW"/>
</dbReference>
<dbReference type="CDD" id="cd20736">
    <property type="entry name" value="PoNe_Nuclease"/>
    <property type="match status" value="1"/>
</dbReference>
<dbReference type="Gene3D" id="3.40.1350.10">
    <property type="match status" value="1"/>
</dbReference>
<evidence type="ECO:0000256" key="1">
    <source>
        <dbReference type="ARBA" id="ARBA00006738"/>
    </source>
</evidence>
<dbReference type="Pfam" id="PF02021">
    <property type="entry name" value="UPF0102"/>
    <property type="match status" value="1"/>
</dbReference>
<dbReference type="NCBIfam" id="NF009154">
    <property type="entry name" value="PRK12497.3-3"/>
    <property type="match status" value="1"/>
</dbReference>
<organism evidence="3 4">
    <name type="scientific">Nocardiopsis mwathae</name>
    <dbReference type="NCBI Taxonomy" id="1472723"/>
    <lineage>
        <taxon>Bacteria</taxon>
        <taxon>Bacillati</taxon>
        <taxon>Actinomycetota</taxon>
        <taxon>Actinomycetes</taxon>
        <taxon>Streptosporangiales</taxon>
        <taxon>Nocardiopsidaceae</taxon>
        <taxon>Nocardiopsis</taxon>
    </lineage>
</organism>
<accession>A0A7W9YJ19</accession>
<dbReference type="InterPro" id="IPR011856">
    <property type="entry name" value="tRNA_endonuc-like_dom_sf"/>
</dbReference>
<dbReference type="PANTHER" id="PTHR34039">
    <property type="entry name" value="UPF0102 PROTEIN YRAN"/>
    <property type="match status" value="1"/>
</dbReference>
<dbReference type="SUPFAM" id="SSF52980">
    <property type="entry name" value="Restriction endonuclease-like"/>
    <property type="match status" value="1"/>
</dbReference>
<protein>
    <recommendedName>
        <fullName evidence="2">UPF0102 protein HNR23_003110</fullName>
    </recommendedName>
</protein>
<dbReference type="HAMAP" id="MF_00048">
    <property type="entry name" value="UPF0102"/>
    <property type="match status" value="1"/>
</dbReference>
<comment type="caution">
    <text evidence="3">The sequence shown here is derived from an EMBL/GenBank/DDBJ whole genome shotgun (WGS) entry which is preliminary data.</text>
</comment>
<dbReference type="Proteomes" id="UP000546642">
    <property type="component" value="Unassembled WGS sequence"/>
</dbReference>
<dbReference type="GO" id="GO:0003676">
    <property type="term" value="F:nucleic acid binding"/>
    <property type="evidence" value="ECO:0007669"/>
    <property type="project" value="InterPro"/>
</dbReference>
<comment type="similarity">
    <text evidence="1 2">Belongs to the UPF0102 family.</text>
</comment>
<name>A0A7W9YJ19_9ACTN</name>
<reference evidence="3 4" key="1">
    <citation type="submission" date="2020-08" db="EMBL/GenBank/DDBJ databases">
        <title>Sequencing the genomes of 1000 actinobacteria strains.</title>
        <authorList>
            <person name="Klenk H.-P."/>
        </authorList>
    </citation>
    <scope>NUCLEOTIDE SEQUENCE [LARGE SCALE GENOMIC DNA]</scope>
    <source>
        <strain evidence="3 4">DSM 46659</strain>
    </source>
</reference>
<keyword evidence="3" id="KW-0378">Hydrolase</keyword>
<dbReference type="AlphaFoldDB" id="A0A7W9YJ19"/>
<dbReference type="NCBIfam" id="TIGR00252">
    <property type="entry name" value="YraN family protein"/>
    <property type="match status" value="1"/>
</dbReference>
<dbReference type="PANTHER" id="PTHR34039:SF1">
    <property type="entry name" value="UPF0102 PROTEIN YRAN"/>
    <property type="match status" value="1"/>
</dbReference>
<evidence type="ECO:0000313" key="3">
    <source>
        <dbReference type="EMBL" id="MBB6173050.1"/>
    </source>
</evidence>
<gene>
    <name evidence="3" type="ORF">HNR23_003110</name>
</gene>
<evidence type="ECO:0000256" key="2">
    <source>
        <dbReference type="HAMAP-Rule" id="MF_00048"/>
    </source>
</evidence>
<keyword evidence="4" id="KW-1185">Reference proteome</keyword>